<keyword evidence="1" id="KW-0614">Plasmid</keyword>
<sequence length="114" mass="13224">MIDQYALRLMFEWGGGCIWAGDDTTRRTYGVGPIEDSLPLAEQTRRKLAEMTAWHDLSLNWEYPPDPGPWDAHEYERFEASAAAMRDHIQQELGDRFAIVYERLGAYEGRDENQ</sequence>
<accession>A0A248W0I2</accession>
<dbReference type="AlphaFoldDB" id="A0A248W0I2"/>
<name>A0A248W0I2_9BURK</name>
<dbReference type="OrthoDB" id="7860281at2"/>
<dbReference type="RefSeq" id="WP_095423911.1">
    <property type="nucleotide sequence ID" value="NZ_CP022993.1"/>
</dbReference>
<organism evidence="1 2">
    <name type="scientific">Paraburkholderia aromaticivorans</name>
    <dbReference type="NCBI Taxonomy" id="2026199"/>
    <lineage>
        <taxon>Bacteria</taxon>
        <taxon>Pseudomonadati</taxon>
        <taxon>Pseudomonadota</taxon>
        <taxon>Betaproteobacteria</taxon>
        <taxon>Burkholderiales</taxon>
        <taxon>Burkholderiaceae</taxon>
        <taxon>Paraburkholderia</taxon>
    </lineage>
</organism>
<protein>
    <submittedName>
        <fullName evidence="1">Uncharacterized protein</fullName>
    </submittedName>
</protein>
<evidence type="ECO:0000313" key="1">
    <source>
        <dbReference type="EMBL" id="ASW04232.1"/>
    </source>
</evidence>
<dbReference type="KEGG" id="parb:CJU94_39495"/>
<reference evidence="1 2" key="1">
    <citation type="submission" date="2017-08" db="EMBL/GenBank/DDBJ databases">
        <title>Identification and genetic characteristics of simultaneous BTEX- and naphthalene-degrading Paraburkholderia sp. BN5 isolated from petroleum-contaminated soil.</title>
        <authorList>
            <person name="Lee Y."/>
            <person name="Jeon C.O."/>
        </authorList>
    </citation>
    <scope>NUCLEOTIDE SEQUENCE [LARGE SCALE GENOMIC DNA]</scope>
    <source>
        <strain evidence="1 2">BN5</strain>
        <plasmid evidence="1 2">pBN3</plasmid>
    </source>
</reference>
<gene>
    <name evidence="1" type="ORF">CJU94_39495</name>
</gene>
<geneLocation type="plasmid" evidence="1 2">
    <name>pBN3</name>
</geneLocation>
<evidence type="ECO:0000313" key="2">
    <source>
        <dbReference type="Proteomes" id="UP000215158"/>
    </source>
</evidence>
<keyword evidence="2" id="KW-1185">Reference proteome</keyword>
<proteinExistence type="predicted"/>
<dbReference type="Proteomes" id="UP000215158">
    <property type="component" value="Plasmid pBN3"/>
</dbReference>
<dbReference type="EMBL" id="CP022993">
    <property type="protein sequence ID" value="ASW04232.1"/>
    <property type="molecule type" value="Genomic_DNA"/>
</dbReference>